<proteinExistence type="predicted"/>
<sequence length="735" mass="82014">MGNSIYRFLCGLCSPSPEYQPHGAHPAVAALGRDIQHFEATSQVPDGLSRHVVSSKKAQANWYKKLIVTWKKARPAPRTPEEAARLVIATLKNHQKADVEGFLVFYGLPIPAASTPAPHTAHVPKPQGCKFELHTLPVDAKAVADGDTITVYIDTADPRESGNVPREIQKAAAERTKARAARDYQKADGLQKMIADAGYRQVPNARGEEVLAKKYRIRLRGIDAPESAMPYGKEAKEALLKLVQGKSLKVYVYDEDRYGRCVGDIYCDGVFVQEQMLKKGCAWHYTAYDQRPELAKARVLGGGMYAAHRHRRERGGHAHAHGAGGGGAKKWRGTSPVLFCFVAAAVLLGNACHALFPQKKVSSHGFNWRMSLTPKPQGVKYELHTLPVDAKAVTDGDTITVHVVAADYPGSLSVPQEVQRAAADHAEALMAKNYQRADELQKIILDAGFRQVTDSTGGQVLRKKYRIRLRGIDAPETSMPYGREAKEELTMLVQGKRLKISVYGNDRYSRLVGDVDCNGVFVQEHMLKKGLAWHYIAYDQRSELARPETMKKREVEMSSGVYTYKHRCEGGFDIQEVYIKRSKFRVLFSYVGAIFLLANVLHALLSKESLCINSFWSISFAFVVAKCLQYKPVKKESLLIIPTFGVQLEQHFWSGRVHRQFVPVGKLLKPVLNEHVTPITCYWSLVLLLHSKDKLERVFKKVYPPVKMIVPIWKALDAFTNYGGMGNSVAPQPNL</sequence>
<dbReference type="InterPro" id="IPR019328">
    <property type="entry name" value="PIGH-H_dom"/>
</dbReference>
<keyword evidence="4" id="KW-1133">Transmembrane helix</keyword>
<evidence type="ECO:0000256" key="3">
    <source>
        <dbReference type="ARBA" id="ARBA00022801"/>
    </source>
</evidence>
<evidence type="ECO:0000259" key="5">
    <source>
        <dbReference type="PROSITE" id="PS50830"/>
    </source>
</evidence>
<dbReference type="AlphaFoldDB" id="A0A0E0JEI6"/>
<dbReference type="Pfam" id="PF10181">
    <property type="entry name" value="PIG-H"/>
    <property type="match status" value="1"/>
</dbReference>
<keyword evidence="4" id="KW-0472">Membrane</keyword>
<organism evidence="6">
    <name type="scientific">Oryza punctata</name>
    <name type="common">Red rice</name>
    <dbReference type="NCBI Taxonomy" id="4537"/>
    <lineage>
        <taxon>Eukaryota</taxon>
        <taxon>Viridiplantae</taxon>
        <taxon>Streptophyta</taxon>
        <taxon>Embryophyta</taxon>
        <taxon>Tracheophyta</taxon>
        <taxon>Spermatophyta</taxon>
        <taxon>Magnoliopsida</taxon>
        <taxon>Liliopsida</taxon>
        <taxon>Poales</taxon>
        <taxon>Poaceae</taxon>
        <taxon>BOP clade</taxon>
        <taxon>Oryzoideae</taxon>
        <taxon>Oryzeae</taxon>
        <taxon>Oryzinae</taxon>
        <taxon>Oryza</taxon>
    </lineage>
</organism>
<dbReference type="InterPro" id="IPR002071">
    <property type="entry name" value="Thermonucl_AS"/>
</dbReference>
<dbReference type="SMART" id="SM00318">
    <property type="entry name" value="SNc"/>
    <property type="match status" value="2"/>
</dbReference>
<reference evidence="6" key="1">
    <citation type="submission" date="2015-04" db="UniProtKB">
        <authorList>
            <consortium name="EnsemblPlants"/>
        </authorList>
    </citation>
    <scope>IDENTIFICATION</scope>
</reference>
<keyword evidence="4" id="KW-0812">Transmembrane</keyword>
<dbReference type="GO" id="GO:0004519">
    <property type="term" value="F:endonuclease activity"/>
    <property type="evidence" value="ECO:0007669"/>
    <property type="project" value="UniProtKB-KW"/>
</dbReference>
<feature type="domain" description="TNase-like" evidence="5">
    <location>
        <begin position="134"/>
        <end position="298"/>
    </location>
</feature>
<keyword evidence="1" id="KW-0540">Nuclease</keyword>
<feature type="transmembrane region" description="Helical" evidence="4">
    <location>
        <begin position="586"/>
        <end position="604"/>
    </location>
</feature>
<feature type="transmembrane region" description="Helical" evidence="4">
    <location>
        <begin position="336"/>
        <end position="356"/>
    </location>
</feature>
<dbReference type="HOGENOM" id="CLU_377387_0_0_1"/>
<dbReference type="GO" id="GO:0005737">
    <property type="term" value="C:cytoplasm"/>
    <property type="evidence" value="ECO:0007669"/>
    <property type="project" value="TreeGrafter"/>
</dbReference>
<evidence type="ECO:0000313" key="6">
    <source>
        <dbReference type="EnsemblPlants" id="OPUNC01G04070.1"/>
    </source>
</evidence>
<evidence type="ECO:0000256" key="2">
    <source>
        <dbReference type="ARBA" id="ARBA00022759"/>
    </source>
</evidence>
<dbReference type="PANTHER" id="PTHR12302">
    <property type="entry name" value="EBNA2 BINDING PROTEIN P100"/>
    <property type="match status" value="1"/>
</dbReference>
<accession>A0A0E0JEI6</accession>
<evidence type="ECO:0000256" key="1">
    <source>
        <dbReference type="ARBA" id="ARBA00022722"/>
    </source>
</evidence>
<dbReference type="InterPro" id="IPR035437">
    <property type="entry name" value="SNase_OB-fold_sf"/>
</dbReference>
<keyword evidence="3" id="KW-0378">Hydrolase</keyword>
<dbReference type="SUPFAM" id="SSF50199">
    <property type="entry name" value="Staphylococcal nuclease"/>
    <property type="match status" value="2"/>
</dbReference>
<dbReference type="PROSITE" id="PS50830">
    <property type="entry name" value="TNASE_3"/>
    <property type="match status" value="2"/>
</dbReference>
<dbReference type="Gene3D" id="2.40.50.90">
    <property type="match status" value="2"/>
</dbReference>
<dbReference type="EnsemblPlants" id="OPUNC01G04070.1">
    <property type="protein sequence ID" value="OPUNC01G04070.1"/>
    <property type="gene ID" value="OPUNC01G04070"/>
</dbReference>
<keyword evidence="7" id="KW-1185">Reference proteome</keyword>
<dbReference type="GO" id="GO:0016787">
    <property type="term" value="F:hydrolase activity"/>
    <property type="evidence" value="ECO:0007669"/>
    <property type="project" value="UniProtKB-KW"/>
</dbReference>
<protein>
    <recommendedName>
        <fullName evidence="5">TNase-like domain-containing protein</fullName>
    </recommendedName>
</protein>
<dbReference type="InterPro" id="IPR016071">
    <property type="entry name" value="Staphylococal_nuclease_OB-fold"/>
</dbReference>
<dbReference type="Pfam" id="PF00565">
    <property type="entry name" value="SNase"/>
    <property type="match status" value="2"/>
</dbReference>
<dbReference type="eggNOG" id="KOG4551">
    <property type="taxonomic scope" value="Eukaryota"/>
</dbReference>
<feature type="domain" description="TNase-like" evidence="5">
    <location>
        <begin position="384"/>
        <end position="554"/>
    </location>
</feature>
<evidence type="ECO:0000256" key="4">
    <source>
        <dbReference type="SAM" id="Phobius"/>
    </source>
</evidence>
<evidence type="ECO:0000313" key="7">
    <source>
        <dbReference type="Proteomes" id="UP000026962"/>
    </source>
</evidence>
<reference evidence="6" key="2">
    <citation type="submission" date="2018-05" db="EMBL/GenBank/DDBJ databases">
        <title>OpunRS2 (Oryza punctata Reference Sequence Version 2).</title>
        <authorList>
            <person name="Zhang J."/>
            <person name="Kudrna D."/>
            <person name="Lee S."/>
            <person name="Talag J."/>
            <person name="Welchert J."/>
            <person name="Wing R.A."/>
        </authorList>
    </citation>
    <scope>NUCLEOTIDE SEQUENCE [LARGE SCALE GENOMIC DNA]</scope>
</reference>
<dbReference type="PROSITE" id="PS01284">
    <property type="entry name" value="TNASE_2"/>
    <property type="match status" value="1"/>
</dbReference>
<dbReference type="OMA" id="AWHYAAF"/>
<dbReference type="Gramene" id="OPUNC01G04070.1">
    <property type="protein sequence ID" value="OPUNC01G04070.1"/>
    <property type="gene ID" value="OPUNC01G04070"/>
</dbReference>
<dbReference type="GO" id="GO:0003676">
    <property type="term" value="F:nucleic acid binding"/>
    <property type="evidence" value="ECO:0007669"/>
    <property type="project" value="InterPro"/>
</dbReference>
<dbReference type="PANTHER" id="PTHR12302:SF3">
    <property type="entry name" value="SERINE_THREONINE-PROTEIN KINASE 31"/>
    <property type="match status" value="1"/>
</dbReference>
<dbReference type="STRING" id="4537.A0A0E0JEI6"/>
<dbReference type="Proteomes" id="UP000026962">
    <property type="component" value="Chromosome 1"/>
</dbReference>
<name>A0A0E0JEI6_ORYPU</name>
<keyword evidence="2" id="KW-0255">Endonuclease</keyword>